<comment type="caution">
    <text evidence="2">The sequence shown here is derived from an EMBL/GenBank/DDBJ whole genome shotgun (WGS) entry which is preliminary data.</text>
</comment>
<evidence type="ECO:0000256" key="1">
    <source>
        <dbReference type="RuleBase" id="RU362044"/>
    </source>
</evidence>
<evidence type="ECO:0000313" key="2">
    <source>
        <dbReference type="EMBL" id="RDH87366.1"/>
    </source>
</evidence>
<dbReference type="Pfam" id="PF02405">
    <property type="entry name" value="MlaE"/>
    <property type="match status" value="1"/>
</dbReference>
<dbReference type="PANTHER" id="PTHR30188:SF3">
    <property type="entry name" value="ABC TRANSPORTER PERMEASE"/>
    <property type="match status" value="1"/>
</dbReference>
<feature type="transmembrane region" description="Helical" evidence="1">
    <location>
        <begin position="280"/>
        <end position="302"/>
    </location>
</feature>
<dbReference type="AlphaFoldDB" id="A0A370DQR3"/>
<keyword evidence="1" id="KW-1133">Transmembrane helix</keyword>
<reference evidence="2 3" key="1">
    <citation type="journal article" date="2018" name="ISME J.">
        <title>Endosymbiont genomes yield clues of tubeworm success.</title>
        <authorList>
            <person name="Li Y."/>
            <person name="Liles M.R."/>
            <person name="Halanych K.M."/>
        </authorList>
    </citation>
    <scope>NUCLEOTIDE SEQUENCE [LARGE SCALE GENOMIC DNA]</scope>
    <source>
        <strain evidence="2">A1422</strain>
    </source>
</reference>
<dbReference type="Proteomes" id="UP000255508">
    <property type="component" value="Unassembled WGS sequence"/>
</dbReference>
<sequence length="377" mass="40862">MQSKSLTISYLTDNSVEISLLGDWCLTCEVVTWQSFQVQIEQYPEPPEKIDFVSSDLERWDSKLLLFLVKLDAYAQSRHIPVNWDGLPDGAKGLLRLATEVPERSGARRRTRTRSLVYRLGTWAMDGVEELTGLATFLGEWLLSIGRFFTGRASFRWVDFNRFLQSAGAGALPIVGVISLLVGAVLGFVGAVQLQMFGAQIYVADLVGLGVVREMGAMMTAIIMAGRTGSAYAAQLGTMQVNEEIDALRTMGISPMDFLVLPRTLALILMLPLLCLWSDALGILGGLLVGVSILDIALLEYLQQTKEAISLADIATGLIKSLIFAVVVSLAGCLRGLQSGRNSAAVGNATTSAMVTAILLIVIWDALTTIIFNRLGI</sequence>
<accession>A0A370DQR3</accession>
<comment type="similarity">
    <text evidence="1">Belongs to the MlaE permease family.</text>
</comment>
<proteinExistence type="inferred from homology"/>
<gene>
    <name evidence="2" type="ORF">DIZ79_15345</name>
</gene>
<dbReference type="EMBL" id="QFXD01000269">
    <property type="protein sequence ID" value="RDH87366.1"/>
    <property type="molecule type" value="Genomic_DNA"/>
</dbReference>
<dbReference type="InterPro" id="IPR003453">
    <property type="entry name" value="ABC_MlaE_roteobac"/>
</dbReference>
<feature type="transmembrane region" description="Helical" evidence="1">
    <location>
        <begin position="171"/>
        <end position="195"/>
    </location>
</feature>
<dbReference type="GO" id="GO:0005548">
    <property type="term" value="F:phospholipid transporter activity"/>
    <property type="evidence" value="ECO:0007669"/>
    <property type="project" value="TreeGrafter"/>
</dbReference>
<dbReference type="NCBIfam" id="TIGR00056">
    <property type="entry name" value="MlaE family lipid ABC transporter permease subunit"/>
    <property type="match status" value="1"/>
</dbReference>
<dbReference type="GO" id="GO:0043190">
    <property type="term" value="C:ATP-binding cassette (ABC) transporter complex"/>
    <property type="evidence" value="ECO:0007669"/>
    <property type="project" value="InterPro"/>
</dbReference>
<keyword evidence="1" id="KW-0812">Transmembrane</keyword>
<name>A0A370DQR3_9GAMM</name>
<feature type="transmembrane region" description="Helical" evidence="1">
    <location>
        <begin position="349"/>
        <end position="372"/>
    </location>
</feature>
<keyword evidence="1" id="KW-1003">Cell membrane</keyword>
<keyword evidence="1" id="KW-0997">Cell inner membrane</keyword>
<dbReference type="PANTHER" id="PTHR30188">
    <property type="entry name" value="ABC TRANSPORTER PERMEASE PROTEIN-RELATED"/>
    <property type="match status" value="1"/>
</dbReference>
<organism evidence="2 3">
    <name type="scientific">endosymbiont of Lamellibrachia luymesi</name>
    <dbReference type="NCBI Taxonomy" id="2200907"/>
    <lineage>
        <taxon>Bacteria</taxon>
        <taxon>Pseudomonadati</taxon>
        <taxon>Pseudomonadota</taxon>
        <taxon>Gammaproteobacteria</taxon>
        <taxon>sulfur-oxidizing symbionts</taxon>
    </lineage>
</organism>
<feature type="transmembrane region" description="Helical" evidence="1">
    <location>
        <begin position="255"/>
        <end position="274"/>
    </location>
</feature>
<protein>
    <submittedName>
        <fullName evidence="2">Uncharacterized protein</fullName>
    </submittedName>
</protein>
<evidence type="ECO:0000313" key="3">
    <source>
        <dbReference type="Proteomes" id="UP000255508"/>
    </source>
</evidence>
<comment type="subcellular location">
    <subcellularLocation>
        <location evidence="1">Cell inner membrane</location>
        <topology evidence="1">Multi-pass membrane protein</topology>
    </subcellularLocation>
</comment>
<feature type="transmembrane region" description="Helical" evidence="1">
    <location>
        <begin position="314"/>
        <end position="337"/>
    </location>
</feature>
<dbReference type="InterPro" id="IPR030802">
    <property type="entry name" value="Permease_MalE"/>
</dbReference>
<keyword evidence="1" id="KW-0472">Membrane</keyword>